<evidence type="ECO:0000313" key="3">
    <source>
        <dbReference type="Proteomes" id="UP001152622"/>
    </source>
</evidence>
<dbReference type="AlphaFoldDB" id="A0A9Q1E4J4"/>
<proteinExistence type="predicted"/>
<feature type="compositionally biased region" description="Basic and acidic residues" evidence="1">
    <location>
        <begin position="1"/>
        <end position="10"/>
    </location>
</feature>
<evidence type="ECO:0000313" key="2">
    <source>
        <dbReference type="EMBL" id="KAJ8332122.1"/>
    </source>
</evidence>
<evidence type="ECO:0000256" key="1">
    <source>
        <dbReference type="SAM" id="MobiDB-lite"/>
    </source>
</evidence>
<dbReference type="Proteomes" id="UP001152622">
    <property type="component" value="Unassembled WGS sequence"/>
</dbReference>
<organism evidence="2 3">
    <name type="scientific">Synaphobranchus kaupii</name>
    <name type="common">Kaup's arrowtooth eel</name>
    <dbReference type="NCBI Taxonomy" id="118154"/>
    <lineage>
        <taxon>Eukaryota</taxon>
        <taxon>Metazoa</taxon>
        <taxon>Chordata</taxon>
        <taxon>Craniata</taxon>
        <taxon>Vertebrata</taxon>
        <taxon>Euteleostomi</taxon>
        <taxon>Actinopterygii</taxon>
        <taxon>Neopterygii</taxon>
        <taxon>Teleostei</taxon>
        <taxon>Anguilliformes</taxon>
        <taxon>Synaphobranchidae</taxon>
        <taxon>Synaphobranchus</taxon>
    </lineage>
</organism>
<feature type="region of interest" description="Disordered" evidence="1">
    <location>
        <begin position="1"/>
        <end position="30"/>
    </location>
</feature>
<keyword evidence="3" id="KW-1185">Reference proteome</keyword>
<comment type="caution">
    <text evidence="2">The sequence shown here is derived from an EMBL/GenBank/DDBJ whole genome shotgun (WGS) entry which is preliminary data.</text>
</comment>
<sequence length="73" mass="8068">MGCDDTKCPLEGDVEDGNQDQPSRRPVGEKLTMKPTAALDASVLPSPFLSCRPTPSCLNRYCRSRPRLPFFVV</sequence>
<name>A0A9Q1E4J4_SYNKA</name>
<dbReference type="EMBL" id="JAINUF010000040">
    <property type="protein sequence ID" value="KAJ8332122.1"/>
    <property type="molecule type" value="Genomic_DNA"/>
</dbReference>
<reference evidence="2" key="1">
    <citation type="journal article" date="2023" name="Science">
        <title>Genome structures resolve the early diversification of teleost fishes.</title>
        <authorList>
            <person name="Parey E."/>
            <person name="Louis A."/>
            <person name="Montfort J."/>
            <person name="Bouchez O."/>
            <person name="Roques C."/>
            <person name="Iampietro C."/>
            <person name="Lluch J."/>
            <person name="Castinel A."/>
            <person name="Donnadieu C."/>
            <person name="Desvignes T."/>
            <person name="Floi Bucao C."/>
            <person name="Jouanno E."/>
            <person name="Wen M."/>
            <person name="Mejri S."/>
            <person name="Dirks R."/>
            <person name="Jansen H."/>
            <person name="Henkel C."/>
            <person name="Chen W.J."/>
            <person name="Zahm M."/>
            <person name="Cabau C."/>
            <person name="Klopp C."/>
            <person name="Thompson A.W."/>
            <person name="Robinson-Rechavi M."/>
            <person name="Braasch I."/>
            <person name="Lecointre G."/>
            <person name="Bobe J."/>
            <person name="Postlethwait J.H."/>
            <person name="Berthelot C."/>
            <person name="Roest Crollius H."/>
            <person name="Guiguen Y."/>
        </authorList>
    </citation>
    <scope>NUCLEOTIDE SEQUENCE</scope>
    <source>
        <strain evidence="2">WJC10195</strain>
    </source>
</reference>
<gene>
    <name evidence="2" type="ORF">SKAU_G00428870</name>
</gene>
<accession>A0A9Q1E4J4</accession>
<protein>
    <submittedName>
        <fullName evidence="2">Uncharacterized protein</fullName>
    </submittedName>
</protein>